<evidence type="ECO:0000313" key="2">
    <source>
        <dbReference type="Proteomes" id="UP000262004"/>
    </source>
</evidence>
<dbReference type="Pfam" id="PF06099">
    <property type="entry name" value="Phenol_hyd_sub"/>
    <property type="match status" value="1"/>
</dbReference>
<dbReference type="KEGG" id="htl:HPTL_0057"/>
<dbReference type="AlphaFoldDB" id="A0A2Z6DV67"/>
<dbReference type="RefSeq" id="WP_119334181.1">
    <property type="nucleotide sequence ID" value="NZ_AP018558.1"/>
</dbReference>
<proteinExistence type="predicted"/>
<dbReference type="OrthoDB" id="8564678at2"/>
<evidence type="ECO:0000313" key="1">
    <source>
        <dbReference type="EMBL" id="BBD76327.1"/>
    </source>
</evidence>
<dbReference type="EMBL" id="AP018558">
    <property type="protein sequence ID" value="BBD76327.1"/>
    <property type="molecule type" value="Genomic_DNA"/>
</dbReference>
<keyword evidence="2" id="KW-1185">Reference proteome</keyword>
<sequence>MKPKVSYWAKTPEPFDPNRKWARVTGINRLGFVEFEFTIGAKELTVELMLRPEAFDEFCEKQKVEVHDPHQLLPNRRS</sequence>
<dbReference type="Proteomes" id="UP000262004">
    <property type="component" value="Chromosome"/>
</dbReference>
<protein>
    <submittedName>
        <fullName evidence="1">Phenol hydroxylase subunit</fullName>
    </submittedName>
</protein>
<reference evidence="1 2" key="1">
    <citation type="submission" date="2018-04" db="EMBL/GenBank/DDBJ databases">
        <title>Complete genome sequence of Hydrogenophilus thermoluteolus TH-1.</title>
        <authorList>
            <person name="Arai H."/>
        </authorList>
    </citation>
    <scope>NUCLEOTIDE SEQUENCE [LARGE SCALE GENOMIC DNA]</scope>
    <source>
        <strain evidence="1 2">TH-1</strain>
    </source>
</reference>
<accession>A0A2Z6DV67</accession>
<dbReference type="InterPro" id="IPR010353">
    <property type="entry name" value="DmpK"/>
</dbReference>
<organism evidence="1 2">
    <name type="scientific">Hydrogenophilus thermoluteolus</name>
    <name type="common">Pseudomonas hydrogenothermophila</name>
    <dbReference type="NCBI Taxonomy" id="297"/>
    <lineage>
        <taxon>Bacteria</taxon>
        <taxon>Pseudomonadati</taxon>
        <taxon>Pseudomonadota</taxon>
        <taxon>Hydrogenophilia</taxon>
        <taxon>Hydrogenophilales</taxon>
        <taxon>Hydrogenophilaceae</taxon>
        <taxon>Hydrogenophilus</taxon>
    </lineage>
</organism>
<gene>
    <name evidence="1" type="ORF">HPTL_0057</name>
</gene>
<name>A0A2Z6DV67_HYDTE</name>